<gene>
    <name evidence="5" type="ORF">NH26_18520</name>
</gene>
<dbReference type="SMART" id="SM00421">
    <property type="entry name" value="HTH_LUXR"/>
    <property type="match status" value="1"/>
</dbReference>
<dbReference type="STRING" id="915059.NH26_18520"/>
<evidence type="ECO:0000256" key="2">
    <source>
        <dbReference type="ARBA" id="ARBA00023125"/>
    </source>
</evidence>
<sequence>MNYELEKKSDYYNKYLGLGDQFYFEFSCEKFQFLHFSETFFEITGHNFKNPTNRKGFFISSKSFQNHELHLIKDILEAFLQKEYDNINHFKVFFTYPLLFADGSEQECLAKVEMELFENKKIKNIKFYNTIFKDGLDVALRKGISFIDLKTANSYYNIISIDEFIQCNAIYSLSKREIEILHLVSNGLSNTETAELLNVSMHTITTHKKNIIKKTQTNSIMTTIKLCLRMNLF</sequence>
<name>A0A1S1Z4I4_FLAPC</name>
<dbReference type="InterPro" id="IPR000792">
    <property type="entry name" value="Tscrpt_reg_LuxR_C"/>
</dbReference>
<dbReference type="InterPro" id="IPR016032">
    <property type="entry name" value="Sig_transdc_resp-reg_C-effctor"/>
</dbReference>
<dbReference type="Gene3D" id="1.10.10.10">
    <property type="entry name" value="Winged helix-like DNA-binding domain superfamily/Winged helix DNA-binding domain"/>
    <property type="match status" value="1"/>
</dbReference>
<dbReference type="GO" id="GO:0003677">
    <property type="term" value="F:DNA binding"/>
    <property type="evidence" value="ECO:0007669"/>
    <property type="project" value="UniProtKB-KW"/>
</dbReference>
<keyword evidence="6" id="KW-1185">Reference proteome</keyword>
<dbReference type="AlphaFoldDB" id="A0A1S1Z4I4"/>
<evidence type="ECO:0000256" key="1">
    <source>
        <dbReference type="ARBA" id="ARBA00023015"/>
    </source>
</evidence>
<dbReference type="RefSeq" id="WP_044223426.1">
    <property type="nucleotide sequence ID" value="NZ_JRYR02000001.1"/>
</dbReference>
<protein>
    <recommendedName>
        <fullName evidence="4">HTH luxR-type domain-containing protein</fullName>
    </recommendedName>
</protein>
<evidence type="ECO:0000313" key="6">
    <source>
        <dbReference type="Proteomes" id="UP000179797"/>
    </source>
</evidence>
<reference evidence="5 6" key="1">
    <citation type="journal article" date="2012" name="Int. J. Syst. Evol. Microbiol.">
        <title>Flammeovirga pacifica sp. nov., isolated from deep-sea sediment.</title>
        <authorList>
            <person name="Xu H."/>
            <person name="Fu Y."/>
            <person name="Yang N."/>
            <person name="Ding Z."/>
            <person name="Lai Q."/>
            <person name="Zeng R."/>
        </authorList>
    </citation>
    <scope>NUCLEOTIDE SEQUENCE [LARGE SCALE GENOMIC DNA]</scope>
    <source>
        <strain evidence="6">DSM 24597 / LMG 26175 / WPAGA1</strain>
    </source>
</reference>
<accession>A0A1S1Z4I4</accession>
<dbReference type="InterPro" id="IPR036388">
    <property type="entry name" value="WH-like_DNA-bd_sf"/>
</dbReference>
<comment type="caution">
    <text evidence="5">The sequence shown here is derived from an EMBL/GenBank/DDBJ whole genome shotgun (WGS) entry which is preliminary data.</text>
</comment>
<keyword evidence="2" id="KW-0238">DNA-binding</keyword>
<dbReference type="Proteomes" id="UP000179797">
    <property type="component" value="Unassembled WGS sequence"/>
</dbReference>
<proteinExistence type="predicted"/>
<dbReference type="OrthoDB" id="1727128at2"/>
<dbReference type="CDD" id="cd06170">
    <property type="entry name" value="LuxR_C_like"/>
    <property type="match status" value="1"/>
</dbReference>
<keyword evidence="3" id="KW-0804">Transcription</keyword>
<evidence type="ECO:0000256" key="3">
    <source>
        <dbReference type="ARBA" id="ARBA00023163"/>
    </source>
</evidence>
<keyword evidence="1" id="KW-0805">Transcription regulation</keyword>
<feature type="domain" description="HTH luxR-type" evidence="4">
    <location>
        <begin position="166"/>
        <end position="231"/>
    </location>
</feature>
<dbReference type="PANTHER" id="PTHR44688:SF16">
    <property type="entry name" value="DNA-BINDING TRANSCRIPTIONAL ACTIVATOR DEVR_DOSR"/>
    <property type="match status" value="1"/>
</dbReference>
<dbReference type="SUPFAM" id="SSF46894">
    <property type="entry name" value="C-terminal effector domain of the bipartite response regulators"/>
    <property type="match status" value="1"/>
</dbReference>
<dbReference type="PROSITE" id="PS50043">
    <property type="entry name" value="HTH_LUXR_2"/>
    <property type="match status" value="1"/>
</dbReference>
<dbReference type="EMBL" id="JRYR02000001">
    <property type="protein sequence ID" value="OHX68199.1"/>
    <property type="molecule type" value="Genomic_DNA"/>
</dbReference>
<dbReference type="PRINTS" id="PR00038">
    <property type="entry name" value="HTHLUXR"/>
</dbReference>
<dbReference type="PANTHER" id="PTHR44688">
    <property type="entry name" value="DNA-BINDING TRANSCRIPTIONAL ACTIVATOR DEVR_DOSR"/>
    <property type="match status" value="1"/>
</dbReference>
<evidence type="ECO:0000313" key="5">
    <source>
        <dbReference type="EMBL" id="OHX68199.1"/>
    </source>
</evidence>
<dbReference type="GO" id="GO:0006355">
    <property type="term" value="P:regulation of DNA-templated transcription"/>
    <property type="evidence" value="ECO:0007669"/>
    <property type="project" value="InterPro"/>
</dbReference>
<dbReference type="Pfam" id="PF00196">
    <property type="entry name" value="GerE"/>
    <property type="match status" value="1"/>
</dbReference>
<evidence type="ECO:0000259" key="4">
    <source>
        <dbReference type="PROSITE" id="PS50043"/>
    </source>
</evidence>
<organism evidence="5 6">
    <name type="scientific">Flammeovirga pacifica</name>
    <dbReference type="NCBI Taxonomy" id="915059"/>
    <lineage>
        <taxon>Bacteria</taxon>
        <taxon>Pseudomonadati</taxon>
        <taxon>Bacteroidota</taxon>
        <taxon>Cytophagia</taxon>
        <taxon>Cytophagales</taxon>
        <taxon>Flammeovirgaceae</taxon>
        <taxon>Flammeovirga</taxon>
    </lineage>
</organism>